<dbReference type="KEGG" id="vg:60324541"/>
<accession>A0A5J6TTH8</accession>
<reference evidence="1 2" key="1">
    <citation type="submission" date="2019-07" db="EMBL/GenBank/DDBJ databases">
        <authorList>
            <person name="Divens A.M."/>
            <person name="Garlena R.A."/>
            <person name="Russell D.A."/>
            <person name="Pope W.H."/>
            <person name="Jacobs-Sera D."/>
            <person name="Hatfull G.F."/>
        </authorList>
    </citation>
    <scope>NUCLEOTIDE SEQUENCE [LARGE SCALE GENOMIC DNA]</scope>
</reference>
<dbReference type="Proteomes" id="UP000326870">
    <property type="component" value="Segment"/>
</dbReference>
<dbReference type="GeneID" id="60324541"/>
<name>A0A5J6TTH8_9CAUD</name>
<evidence type="ECO:0000313" key="1">
    <source>
        <dbReference type="EMBL" id="QFG14133.1"/>
    </source>
</evidence>
<organism evidence="1 2">
    <name type="scientific">Mycobacterium phage Curiosium</name>
    <dbReference type="NCBI Taxonomy" id="2599859"/>
    <lineage>
        <taxon>Viruses</taxon>
        <taxon>Duplodnaviria</taxon>
        <taxon>Heunggongvirae</taxon>
        <taxon>Uroviricota</taxon>
        <taxon>Caudoviricetes</taxon>
        <taxon>Weiservirinae</taxon>
        <taxon>Anayavirus</taxon>
        <taxon>Anayavirus curiosium</taxon>
    </lineage>
</organism>
<dbReference type="RefSeq" id="YP_009953078.1">
    <property type="nucleotide sequence ID" value="NC_051618.1"/>
</dbReference>
<gene>
    <name evidence="1" type="primary">90</name>
    <name evidence="1" type="ORF">PBI_CURIOSIUM_90</name>
</gene>
<sequence>MERRQADVLGDEHKDGSLWINHDDEIWAWVQGDWRTPRTIFLTSRVIALWGNQFEDRGTE</sequence>
<dbReference type="EMBL" id="MN234226">
    <property type="protein sequence ID" value="QFG14133.1"/>
    <property type="molecule type" value="Genomic_DNA"/>
</dbReference>
<protein>
    <submittedName>
        <fullName evidence="1">Uncharacterized protein</fullName>
    </submittedName>
</protein>
<evidence type="ECO:0000313" key="2">
    <source>
        <dbReference type="Proteomes" id="UP000326870"/>
    </source>
</evidence>
<proteinExistence type="predicted"/>
<keyword evidence="2" id="KW-1185">Reference proteome</keyword>